<accession>A0ACB8RBC2</accession>
<reference evidence="1" key="2">
    <citation type="journal article" date="2022" name="New Phytol.">
        <title>Evolutionary transition to the ectomycorrhizal habit in the genomes of a hyperdiverse lineage of mushroom-forming fungi.</title>
        <authorList>
            <person name="Looney B."/>
            <person name="Miyauchi S."/>
            <person name="Morin E."/>
            <person name="Drula E."/>
            <person name="Courty P.E."/>
            <person name="Kohler A."/>
            <person name="Kuo A."/>
            <person name="LaButti K."/>
            <person name="Pangilinan J."/>
            <person name="Lipzen A."/>
            <person name="Riley R."/>
            <person name="Andreopoulos W."/>
            <person name="He G."/>
            <person name="Johnson J."/>
            <person name="Nolan M."/>
            <person name="Tritt A."/>
            <person name="Barry K.W."/>
            <person name="Grigoriev I.V."/>
            <person name="Nagy L.G."/>
            <person name="Hibbett D."/>
            <person name="Henrissat B."/>
            <person name="Matheny P.B."/>
            <person name="Labbe J."/>
            <person name="Martin F.M."/>
        </authorList>
    </citation>
    <scope>NUCLEOTIDE SEQUENCE</scope>
    <source>
        <strain evidence="1">FP105234-sp</strain>
    </source>
</reference>
<dbReference type="Proteomes" id="UP000814033">
    <property type="component" value="Unassembled WGS sequence"/>
</dbReference>
<reference evidence="1" key="1">
    <citation type="submission" date="2021-02" db="EMBL/GenBank/DDBJ databases">
        <authorList>
            <consortium name="DOE Joint Genome Institute"/>
            <person name="Ahrendt S."/>
            <person name="Looney B.P."/>
            <person name="Miyauchi S."/>
            <person name="Morin E."/>
            <person name="Drula E."/>
            <person name="Courty P.E."/>
            <person name="Chicoki N."/>
            <person name="Fauchery L."/>
            <person name="Kohler A."/>
            <person name="Kuo A."/>
            <person name="Labutti K."/>
            <person name="Pangilinan J."/>
            <person name="Lipzen A."/>
            <person name="Riley R."/>
            <person name="Andreopoulos W."/>
            <person name="He G."/>
            <person name="Johnson J."/>
            <person name="Barry K.W."/>
            <person name="Grigoriev I.V."/>
            <person name="Nagy L."/>
            <person name="Hibbett D."/>
            <person name="Henrissat B."/>
            <person name="Matheny P.B."/>
            <person name="Labbe J."/>
            <person name="Martin F."/>
        </authorList>
    </citation>
    <scope>NUCLEOTIDE SEQUENCE</scope>
    <source>
        <strain evidence="1">FP105234-sp</strain>
    </source>
</reference>
<gene>
    <name evidence="1" type="ORF">FA95DRAFT_1576373</name>
</gene>
<protein>
    <submittedName>
        <fullName evidence="1">Uncharacterized protein</fullName>
    </submittedName>
</protein>
<proteinExistence type="predicted"/>
<comment type="caution">
    <text evidence="1">The sequence shown here is derived from an EMBL/GenBank/DDBJ whole genome shotgun (WGS) entry which is preliminary data.</text>
</comment>
<evidence type="ECO:0000313" key="2">
    <source>
        <dbReference type="Proteomes" id="UP000814033"/>
    </source>
</evidence>
<evidence type="ECO:0000313" key="1">
    <source>
        <dbReference type="EMBL" id="KAI0041419.1"/>
    </source>
</evidence>
<keyword evidence="2" id="KW-1185">Reference proteome</keyword>
<organism evidence="1 2">
    <name type="scientific">Auriscalpium vulgare</name>
    <dbReference type="NCBI Taxonomy" id="40419"/>
    <lineage>
        <taxon>Eukaryota</taxon>
        <taxon>Fungi</taxon>
        <taxon>Dikarya</taxon>
        <taxon>Basidiomycota</taxon>
        <taxon>Agaricomycotina</taxon>
        <taxon>Agaricomycetes</taxon>
        <taxon>Russulales</taxon>
        <taxon>Auriscalpiaceae</taxon>
        <taxon>Auriscalpium</taxon>
    </lineage>
</organism>
<dbReference type="EMBL" id="MU276124">
    <property type="protein sequence ID" value="KAI0041419.1"/>
    <property type="molecule type" value="Genomic_DNA"/>
</dbReference>
<name>A0ACB8RBC2_9AGAM</name>
<sequence length="352" mass="38467">MSFTPIAMNTDCIETFASSFPVNPDTGLRETEDMKRYIFENPDCPDVRRFWTSTAASPPLSKDAYAALAPQILPRSAWLVLMNEFGAAGSLNPAQWALPPDLRGNNYTKLTCCDAGTRAMRFEQDFFHDEPLSSDTVLLFVKRCIATPVAPQQPALPASMFFSDIYLPHAPTLAPFLDALPAPFQWQIAPLPDPAGPPPPVPTHPDNFDELVELAEQMKAAGNREYAARQRGRAVQIYTVALAGFGRAIAVKPHRVNARVRRLHAVLLANRAAAHLLEDEVGGTGADPAEALRDGRAAEKADPTYVKGYLRQARAHEMLGQVGERRAVLERALGHVHGVDALAVRNALDSES</sequence>